<protein>
    <submittedName>
        <fullName evidence="2">Uncharacterized protein</fullName>
    </submittedName>
</protein>
<gene>
    <name evidence="2" type="ORF">SteCoe_26139</name>
</gene>
<feature type="coiled-coil region" evidence="1">
    <location>
        <begin position="13"/>
        <end position="47"/>
    </location>
</feature>
<proteinExistence type="predicted"/>
<dbReference type="AlphaFoldDB" id="A0A1R2BDL7"/>
<reference evidence="2 3" key="1">
    <citation type="submission" date="2016-11" db="EMBL/GenBank/DDBJ databases">
        <title>The macronuclear genome of Stentor coeruleus: a giant cell with tiny introns.</title>
        <authorList>
            <person name="Slabodnick M."/>
            <person name="Ruby J.G."/>
            <person name="Reiff S.B."/>
            <person name="Swart E.C."/>
            <person name="Gosai S."/>
            <person name="Prabakaran S."/>
            <person name="Witkowska E."/>
            <person name="Larue G.E."/>
            <person name="Fisher S."/>
            <person name="Freeman R.M."/>
            <person name="Gunawardena J."/>
            <person name="Chu W."/>
            <person name="Stover N.A."/>
            <person name="Gregory B.D."/>
            <person name="Nowacki M."/>
            <person name="Derisi J."/>
            <person name="Roy S.W."/>
            <person name="Marshall W.F."/>
            <person name="Sood P."/>
        </authorList>
    </citation>
    <scope>NUCLEOTIDE SEQUENCE [LARGE SCALE GENOMIC DNA]</scope>
    <source>
        <strain evidence="2">WM001</strain>
    </source>
</reference>
<keyword evidence="1" id="KW-0175">Coiled coil</keyword>
<evidence type="ECO:0000313" key="2">
    <source>
        <dbReference type="EMBL" id="OMJ74836.1"/>
    </source>
</evidence>
<evidence type="ECO:0000313" key="3">
    <source>
        <dbReference type="Proteomes" id="UP000187209"/>
    </source>
</evidence>
<comment type="caution">
    <text evidence="2">The sequence shown here is derived from an EMBL/GenBank/DDBJ whole genome shotgun (WGS) entry which is preliminary data.</text>
</comment>
<sequence>MKENYASNVVDWIEAIESLIIDAKSAKKSLRNEINELRLSLQLLENDAIKQVDMTKAEQIALPVSLFVNESNNCDSQFQAYSRSIDYLREDFTDVSQKLIKLECELSILEEISGK</sequence>
<keyword evidence="3" id="KW-1185">Reference proteome</keyword>
<accession>A0A1R2BDL7</accession>
<evidence type="ECO:0000256" key="1">
    <source>
        <dbReference type="SAM" id="Coils"/>
    </source>
</evidence>
<name>A0A1R2BDL7_9CILI</name>
<dbReference type="EMBL" id="MPUH01000725">
    <property type="protein sequence ID" value="OMJ74836.1"/>
    <property type="molecule type" value="Genomic_DNA"/>
</dbReference>
<organism evidence="2 3">
    <name type="scientific">Stentor coeruleus</name>
    <dbReference type="NCBI Taxonomy" id="5963"/>
    <lineage>
        <taxon>Eukaryota</taxon>
        <taxon>Sar</taxon>
        <taxon>Alveolata</taxon>
        <taxon>Ciliophora</taxon>
        <taxon>Postciliodesmatophora</taxon>
        <taxon>Heterotrichea</taxon>
        <taxon>Heterotrichida</taxon>
        <taxon>Stentoridae</taxon>
        <taxon>Stentor</taxon>
    </lineage>
</organism>
<dbReference type="Proteomes" id="UP000187209">
    <property type="component" value="Unassembled WGS sequence"/>
</dbReference>